<dbReference type="EMBL" id="DUZY01000007">
    <property type="protein sequence ID" value="DAD45494.1"/>
    <property type="molecule type" value="Genomic_DNA"/>
</dbReference>
<protein>
    <submittedName>
        <fullName evidence="1">Uncharacterized protein</fullName>
    </submittedName>
</protein>
<evidence type="ECO:0000313" key="1">
    <source>
        <dbReference type="EMBL" id="DAD45494.1"/>
    </source>
</evidence>
<sequence length="113" mass="12991">MALSLYISHVKVLIIDLFLVCCKSFLVLILTLSEMIEDWLGGKDGEFYVSSFYNKLTRKQDQEYPMSLIWYKYIHSKFAAFIRSTYFNKISAKGSLLNRGVGIDSTECVVITL</sequence>
<name>A0A822ZHC4_NELNU</name>
<keyword evidence="2" id="KW-1185">Reference proteome</keyword>
<proteinExistence type="predicted"/>
<dbReference type="Proteomes" id="UP000607653">
    <property type="component" value="Unassembled WGS sequence"/>
</dbReference>
<dbReference type="AlphaFoldDB" id="A0A822ZHC4"/>
<organism evidence="1 2">
    <name type="scientific">Nelumbo nucifera</name>
    <name type="common">Sacred lotus</name>
    <dbReference type="NCBI Taxonomy" id="4432"/>
    <lineage>
        <taxon>Eukaryota</taxon>
        <taxon>Viridiplantae</taxon>
        <taxon>Streptophyta</taxon>
        <taxon>Embryophyta</taxon>
        <taxon>Tracheophyta</taxon>
        <taxon>Spermatophyta</taxon>
        <taxon>Magnoliopsida</taxon>
        <taxon>Proteales</taxon>
        <taxon>Nelumbonaceae</taxon>
        <taxon>Nelumbo</taxon>
    </lineage>
</organism>
<reference evidence="1 2" key="1">
    <citation type="journal article" date="2020" name="Mol. Biol. Evol.">
        <title>Distinct Expression and Methylation Patterns for Genes with Different Fates following a Single Whole-Genome Duplication in Flowering Plants.</title>
        <authorList>
            <person name="Shi T."/>
            <person name="Rahmani R.S."/>
            <person name="Gugger P.F."/>
            <person name="Wang M."/>
            <person name="Li H."/>
            <person name="Zhang Y."/>
            <person name="Li Z."/>
            <person name="Wang Q."/>
            <person name="Van de Peer Y."/>
            <person name="Marchal K."/>
            <person name="Chen J."/>
        </authorList>
    </citation>
    <scope>NUCLEOTIDE SEQUENCE [LARGE SCALE GENOMIC DNA]</scope>
    <source>
        <tissue evidence="1">Leaf</tissue>
    </source>
</reference>
<evidence type="ECO:0000313" key="2">
    <source>
        <dbReference type="Proteomes" id="UP000607653"/>
    </source>
</evidence>
<accession>A0A822ZHC4</accession>
<comment type="caution">
    <text evidence="1">The sequence shown here is derived from an EMBL/GenBank/DDBJ whole genome shotgun (WGS) entry which is preliminary data.</text>
</comment>
<gene>
    <name evidence="1" type="ORF">HUJ06_003724</name>
</gene>